<dbReference type="InterPro" id="IPR001810">
    <property type="entry name" value="F-box_dom"/>
</dbReference>
<organism evidence="4 5">
    <name type="scientific">Remersonia thermophila</name>
    <dbReference type="NCBI Taxonomy" id="72144"/>
    <lineage>
        <taxon>Eukaryota</taxon>
        <taxon>Fungi</taxon>
        <taxon>Dikarya</taxon>
        <taxon>Ascomycota</taxon>
        <taxon>Pezizomycotina</taxon>
        <taxon>Sordariomycetes</taxon>
        <taxon>Sordariomycetidae</taxon>
        <taxon>Sordariales</taxon>
        <taxon>Sordariales incertae sedis</taxon>
        <taxon>Remersonia</taxon>
    </lineage>
</organism>
<evidence type="ECO:0000313" key="4">
    <source>
        <dbReference type="EMBL" id="KAL2270052.1"/>
    </source>
</evidence>
<evidence type="ECO:0000256" key="1">
    <source>
        <dbReference type="ARBA" id="ARBA00022786"/>
    </source>
</evidence>
<feature type="compositionally biased region" description="Low complexity" evidence="2">
    <location>
        <begin position="33"/>
        <end position="42"/>
    </location>
</feature>
<accession>A0ABR4DI67</accession>
<feature type="compositionally biased region" description="Low complexity" evidence="2">
    <location>
        <begin position="107"/>
        <end position="125"/>
    </location>
</feature>
<feature type="compositionally biased region" description="Acidic residues" evidence="2">
    <location>
        <begin position="321"/>
        <end position="330"/>
    </location>
</feature>
<dbReference type="RefSeq" id="XP_070868776.1">
    <property type="nucleotide sequence ID" value="XM_071008484.1"/>
</dbReference>
<feature type="region of interest" description="Disordered" evidence="2">
    <location>
        <begin position="22"/>
        <end position="139"/>
    </location>
</feature>
<dbReference type="InterPro" id="IPR045464">
    <property type="entry name" value="Hrt3/FBXO9_C"/>
</dbReference>
<proteinExistence type="predicted"/>
<reference evidence="4 5" key="1">
    <citation type="journal article" date="2024" name="Commun. Biol.">
        <title>Comparative genomic analysis of thermophilic fungi reveals convergent evolutionary adaptations and gene losses.</title>
        <authorList>
            <person name="Steindorff A.S."/>
            <person name="Aguilar-Pontes M.V."/>
            <person name="Robinson A.J."/>
            <person name="Andreopoulos B."/>
            <person name="LaButti K."/>
            <person name="Kuo A."/>
            <person name="Mondo S."/>
            <person name="Riley R."/>
            <person name="Otillar R."/>
            <person name="Haridas S."/>
            <person name="Lipzen A."/>
            <person name="Grimwood J."/>
            <person name="Schmutz J."/>
            <person name="Clum A."/>
            <person name="Reid I.D."/>
            <person name="Moisan M.C."/>
            <person name="Butler G."/>
            <person name="Nguyen T.T.M."/>
            <person name="Dewar K."/>
            <person name="Conant G."/>
            <person name="Drula E."/>
            <person name="Henrissat B."/>
            <person name="Hansel C."/>
            <person name="Singer S."/>
            <person name="Hutchinson M.I."/>
            <person name="de Vries R.P."/>
            <person name="Natvig D.O."/>
            <person name="Powell A.J."/>
            <person name="Tsang A."/>
            <person name="Grigoriev I.V."/>
        </authorList>
    </citation>
    <scope>NUCLEOTIDE SEQUENCE [LARGE SCALE GENOMIC DNA]</scope>
    <source>
        <strain evidence="4 5">ATCC 22073</strain>
    </source>
</reference>
<gene>
    <name evidence="4" type="ORF">VTJ83DRAFT_2236</name>
</gene>
<keyword evidence="5" id="KW-1185">Reference proteome</keyword>
<dbReference type="PANTHER" id="PTHR12874">
    <property type="entry name" value="F-BOX ONLY PROTEIN 48-RELATED"/>
    <property type="match status" value="1"/>
</dbReference>
<feature type="region of interest" description="Disordered" evidence="2">
    <location>
        <begin position="173"/>
        <end position="207"/>
    </location>
</feature>
<dbReference type="SUPFAM" id="SSF81383">
    <property type="entry name" value="F-box domain"/>
    <property type="match status" value="1"/>
</dbReference>
<dbReference type="Gene3D" id="1.20.1280.50">
    <property type="match status" value="1"/>
</dbReference>
<name>A0ABR4DI67_9PEZI</name>
<dbReference type="Pfam" id="PF12937">
    <property type="entry name" value="F-box-like"/>
    <property type="match status" value="1"/>
</dbReference>
<feature type="region of interest" description="Disordered" evidence="2">
    <location>
        <begin position="320"/>
        <end position="345"/>
    </location>
</feature>
<dbReference type="Pfam" id="PF19270">
    <property type="entry name" value="FBO_C"/>
    <property type="match status" value="1"/>
</dbReference>
<keyword evidence="1" id="KW-0833">Ubl conjugation pathway</keyword>
<feature type="domain" description="F-box" evidence="3">
    <location>
        <begin position="236"/>
        <end position="286"/>
    </location>
</feature>
<dbReference type="GeneID" id="98123128"/>
<dbReference type="PROSITE" id="PS50181">
    <property type="entry name" value="FBOX"/>
    <property type="match status" value="1"/>
</dbReference>
<evidence type="ECO:0000313" key="5">
    <source>
        <dbReference type="Proteomes" id="UP001600064"/>
    </source>
</evidence>
<evidence type="ECO:0000256" key="2">
    <source>
        <dbReference type="SAM" id="MobiDB-lite"/>
    </source>
</evidence>
<dbReference type="PANTHER" id="PTHR12874:SF9">
    <property type="entry name" value="F-BOX ONLY PROTEIN 48"/>
    <property type="match status" value="1"/>
</dbReference>
<protein>
    <recommendedName>
        <fullName evidence="3">F-box domain-containing protein</fullName>
    </recommendedName>
</protein>
<evidence type="ECO:0000259" key="3">
    <source>
        <dbReference type="PROSITE" id="PS50181"/>
    </source>
</evidence>
<dbReference type="Proteomes" id="UP001600064">
    <property type="component" value="Unassembled WGS sequence"/>
</dbReference>
<comment type="caution">
    <text evidence="4">The sequence shown here is derived from an EMBL/GenBank/DDBJ whole genome shotgun (WGS) entry which is preliminary data.</text>
</comment>
<dbReference type="EMBL" id="JAZGUE010000002">
    <property type="protein sequence ID" value="KAL2270052.1"/>
    <property type="molecule type" value="Genomic_DNA"/>
</dbReference>
<dbReference type="InterPro" id="IPR036047">
    <property type="entry name" value="F-box-like_dom_sf"/>
</dbReference>
<sequence>MDSDVSNPELESFREQWRAEVRARLAAASGSSRQRQQQQQQQQPPPPPRQASNTGPAAGPSRPTGANALAVAPRGNPPKAPQKQKEVLQDAGDDVIYVSHSFDEPLAAPEATATATATASSSSETVRPQSSGKREPVTALEHFERAVEKEAAGNLGDSLRLYRQAFKMDENVDKKYRNKHFPKPPPKPAQAAPAKDTPTSASKAETARSMKELIKSFSTLSITPAPPEVEGTPAPPCPMASLPEEILALILCDVALNDVGDFVRMAQVCKRLAYLVVTEDRVWRRLCVGPEFGFGGMHYHWQCQVNWGPLTEGDLLREAAEAAEAEEAETEAGTGTALGPPSPLPLEADKMPASRSALAERAERLARENAANTLAFFGTLYACSWQRMLRLRPRVRFGGCYISTVNYMRAGQASDSLATWAAPVHIVTYYRYLRFFRDGTVLSLLTTAEPGDVVHHLTRDALALHKGGANPHLPSANVAKSALRGRWRLARATDNPGASPGEIEGDLVVETEGVGNYIYRLDLTMRSAGKAAQGGAGPRNNKLAWKGFYSYSPLTGEWAEFSMRNVKPYYYSRVKSYGVMGE</sequence>